<dbReference type="OrthoDB" id="8216299at2"/>
<sequence length="194" mass="22759">MFRFCSYGVKPVNPPFKPPWTLIRENSECYVVQDANGVTLAWLYCRDETQTYSFGASKLTAEEARRIGKAISRIPEFMMQRQGFHPRGSGPHLRADRPYHVALQDTYIRAHWNEIDALCRLNSLPFNATGETIQNEGVWKVYEFTWQMDAILFWDRFEGRWLRGTEFHYPERPANLPSLKPLANWPKFDPRGTR</sequence>
<evidence type="ECO:0000313" key="2">
    <source>
        <dbReference type="Proteomes" id="UP000290819"/>
    </source>
</evidence>
<gene>
    <name evidence="1" type="ORF">B5V03_28645</name>
</gene>
<dbReference type="AlphaFoldDB" id="A0A4Q1USI3"/>
<protein>
    <submittedName>
        <fullName evidence="1">Uncharacterized protein</fullName>
    </submittedName>
</protein>
<reference evidence="1 2" key="1">
    <citation type="submission" date="2017-03" db="EMBL/GenBank/DDBJ databases">
        <authorList>
            <person name="Safronova V.I."/>
            <person name="Sazanova A.L."/>
            <person name="Chirak E.R."/>
        </authorList>
    </citation>
    <scope>NUCLEOTIDE SEQUENCE [LARGE SCALE GENOMIC DNA]</scope>
    <source>
        <strain evidence="1 2">Opo-243</strain>
    </source>
</reference>
<evidence type="ECO:0000313" key="1">
    <source>
        <dbReference type="EMBL" id="RXT40308.1"/>
    </source>
</evidence>
<organism evidence="1 2">
    <name type="scientific">Bradyrhizobium betae</name>
    <dbReference type="NCBI Taxonomy" id="244734"/>
    <lineage>
        <taxon>Bacteria</taxon>
        <taxon>Pseudomonadati</taxon>
        <taxon>Pseudomonadota</taxon>
        <taxon>Alphaproteobacteria</taxon>
        <taxon>Hyphomicrobiales</taxon>
        <taxon>Nitrobacteraceae</taxon>
        <taxon>Bradyrhizobium</taxon>
    </lineage>
</organism>
<proteinExistence type="predicted"/>
<name>A0A4Q1USI3_9BRAD</name>
<comment type="caution">
    <text evidence="1">The sequence shown here is derived from an EMBL/GenBank/DDBJ whole genome shotgun (WGS) entry which is preliminary data.</text>
</comment>
<keyword evidence="2" id="KW-1185">Reference proteome</keyword>
<dbReference type="EMBL" id="MZXW01000038">
    <property type="protein sequence ID" value="RXT40308.1"/>
    <property type="molecule type" value="Genomic_DNA"/>
</dbReference>
<accession>A0A4Q1USI3</accession>
<dbReference type="Proteomes" id="UP000290819">
    <property type="component" value="Unassembled WGS sequence"/>
</dbReference>